<dbReference type="Gene3D" id="3.80.10.10">
    <property type="entry name" value="Ribonuclease Inhibitor"/>
    <property type="match status" value="2"/>
</dbReference>
<evidence type="ECO:0000256" key="1">
    <source>
        <dbReference type="ARBA" id="ARBA00022614"/>
    </source>
</evidence>
<dbReference type="GO" id="GO:0005886">
    <property type="term" value="C:plasma membrane"/>
    <property type="evidence" value="ECO:0007669"/>
    <property type="project" value="TreeGrafter"/>
</dbReference>
<proteinExistence type="predicted"/>
<accession>A0A3Q2CRU5</accession>
<evidence type="ECO:0000256" key="3">
    <source>
        <dbReference type="SAM" id="SignalP"/>
    </source>
</evidence>
<reference evidence="4" key="2">
    <citation type="submission" date="2025-09" db="UniProtKB">
        <authorList>
            <consortium name="Ensembl"/>
        </authorList>
    </citation>
    <scope>IDENTIFICATION</scope>
</reference>
<reference evidence="4" key="1">
    <citation type="submission" date="2025-08" db="UniProtKB">
        <authorList>
            <consortium name="Ensembl"/>
        </authorList>
    </citation>
    <scope>IDENTIFICATION</scope>
</reference>
<evidence type="ECO:0000313" key="4">
    <source>
        <dbReference type="Ensembl" id="ENSCVAP00000008381.1"/>
    </source>
</evidence>
<dbReference type="FunFam" id="3.80.10.10:FF:000169">
    <property type="entry name" value="TLR4 interactor with leucine rich repeats"/>
    <property type="match status" value="1"/>
</dbReference>
<keyword evidence="5" id="KW-1185">Reference proteome</keyword>
<keyword evidence="2" id="KW-0677">Repeat</keyword>
<sequence>MGVLITFWIALGVMEGSLCSVTEKRGGSSGSLVVICLFLLSFTGCDCAHSRHLACANRGLRTVLNLQYNQIAIIHPKAFEKLSRLEELYLGHNLLTALPAGSLQHLKKLSTFYGNNNHIKKITPDNFLNLDKLVKLRLDGNSLEVLPDSVFKGLTSLQYLHLEHNKVQHIHRNAFSKLTNLRFLNLAHNKQSALTSVLTFSPLRALTTLLKNNFLTSLCKCMASILLFL</sequence>
<dbReference type="InterPro" id="IPR032675">
    <property type="entry name" value="LRR_dom_sf"/>
</dbReference>
<feature type="chain" id="PRO_5018556745" description="LRRNT domain-containing protein" evidence="3">
    <location>
        <begin position="20"/>
        <end position="229"/>
    </location>
</feature>
<dbReference type="AlphaFoldDB" id="A0A3Q2CRU5"/>
<dbReference type="InterPro" id="IPR001611">
    <property type="entry name" value="Leu-rich_rpt"/>
</dbReference>
<dbReference type="STRING" id="28743.ENSCVAP00000008381"/>
<dbReference type="Proteomes" id="UP000265020">
    <property type="component" value="Unassembled WGS sequence"/>
</dbReference>
<evidence type="ECO:0000313" key="5">
    <source>
        <dbReference type="Proteomes" id="UP000265020"/>
    </source>
</evidence>
<dbReference type="OMA" id="CKCMASI"/>
<protein>
    <recommendedName>
        <fullName evidence="6">LRRNT domain-containing protein</fullName>
    </recommendedName>
</protein>
<dbReference type="GeneTree" id="ENSGT00940000156906"/>
<dbReference type="Ensembl" id="ENSCVAT00000001718.1">
    <property type="protein sequence ID" value="ENSCVAP00000008381.1"/>
    <property type="gene ID" value="ENSCVAG00000010188.1"/>
</dbReference>
<evidence type="ECO:0000256" key="2">
    <source>
        <dbReference type="ARBA" id="ARBA00022737"/>
    </source>
</evidence>
<name>A0A3Q2CRU5_CYPVA</name>
<organism evidence="4 5">
    <name type="scientific">Cyprinodon variegatus</name>
    <name type="common">Sheepshead minnow</name>
    <dbReference type="NCBI Taxonomy" id="28743"/>
    <lineage>
        <taxon>Eukaryota</taxon>
        <taxon>Metazoa</taxon>
        <taxon>Chordata</taxon>
        <taxon>Craniata</taxon>
        <taxon>Vertebrata</taxon>
        <taxon>Euteleostomi</taxon>
        <taxon>Actinopterygii</taxon>
        <taxon>Neopterygii</taxon>
        <taxon>Teleostei</taxon>
        <taxon>Neoteleostei</taxon>
        <taxon>Acanthomorphata</taxon>
        <taxon>Ovalentaria</taxon>
        <taxon>Atherinomorphae</taxon>
        <taxon>Cyprinodontiformes</taxon>
        <taxon>Cyprinodontidae</taxon>
        <taxon>Cyprinodon</taxon>
    </lineage>
</organism>
<feature type="signal peptide" evidence="3">
    <location>
        <begin position="1"/>
        <end position="19"/>
    </location>
</feature>
<dbReference type="PANTHER" id="PTHR24369">
    <property type="entry name" value="ANTIGEN BSP, PUTATIVE-RELATED"/>
    <property type="match status" value="1"/>
</dbReference>
<dbReference type="Pfam" id="PF13855">
    <property type="entry name" value="LRR_8"/>
    <property type="match status" value="2"/>
</dbReference>
<keyword evidence="1" id="KW-0433">Leucine-rich repeat</keyword>
<dbReference type="PANTHER" id="PTHR24369:SF213">
    <property type="entry name" value="INSULIN LIKE GROWTH FACTOR BINDING PROTEIN ACID LABILE SUBUNIT"/>
    <property type="match status" value="1"/>
</dbReference>
<dbReference type="SMART" id="SM00369">
    <property type="entry name" value="LRR_TYP"/>
    <property type="match status" value="5"/>
</dbReference>
<evidence type="ECO:0008006" key="6">
    <source>
        <dbReference type="Google" id="ProtNLM"/>
    </source>
</evidence>
<dbReference type="InterPro" id="IPR003591">
    <property type="entry name" value="Leu-rich_rpt_typical-subtyp"/>
</dbReference>
<keyword evidence="3" id="KW-0732">Signal</keyword>
<dbReference type="SUPFAM" id="SSF52058">
    <property type="entry name" value="L domain-like"/>
    <property type="match status" value="1"/>
</dbReference>
<dbReference type="InterPro" id="IPR050541">
    <property type="entry name" value="LRR_TM_domain-containing"/>
</dbReference>